<comment type="caution">
    <text evidence="3">The sequence shown here is derived from an EMBL/GenBank/DDBJ whole genome shotgun (WGS) entry which is preliminary data.</text>
</comment>
<dbReference type="InterPro" id="IPR044730">
    <property type="entry name" value="RNase_H-like_dom_plant"/>
</dbReference>
<proteinExistence type="predicted"/>
<dbReference type="STRING" id="74649.A0A2P6P2U0"/>
<keyword evidence="3" id="KW-0695">RNA-directed DNA polymerase</keyword>
<dbReference type="InterPro" id="IPR002156">
    <property type="entry name" value="RNaseH_domain"/>
</dbReference>
<dbReference type="GO" id="GO:0003964">
    <property type="term" value="F:RNA-directed DNA polymerase activity"/>
    <property type="evidence" value="ECO:0007669"/>
    <property type="project" value="UniProtKB-KW"/>
</dbReference>
<name>A0A2P6P2U0_ROSCH</name>
<sequence>MASRGKRSLFKSARDRIWHKVNGWKEKKLSQAGKMILLKSVVQAIPSYSMSVFRLPLYLCHDLSGLSSRFWWGRKRGKKGVHWLKWSSLCQNKKNGGLGFRDFVEFNQALLAKQCWRLFASPDLLVSQIYKCKYYPESSFLEARVGRSSSLIWRSLLWGRKLLLSGLRWRVGDGTSILIYQDAWVPIPYSFKIMSPPNLLVNRPVSYLISNGSWNFELISGSFWESEVSAICSIPLPITPCSDKQVWHYTKNGTYTVKSGYQLAQTLRIRGAGQEGSSTNQLDLVWQVMWKLKIPEGVKVFLWRVIHEILPTALLLQRRHLLASSVCSRCQGEEETILHAFWSCSKAREVWKLTPFKSAVGRGHYENFKDMFRFATSVLTLNELGLVILICRRIWQARNDAIFNHKLVSPQFLYAQALQLQQDFLEKQLQSSYHAKRPTAQVRWTRPSFPFLKLNVDGAVNVVLGLRGLGAVLRNENGDLLIAVSKGMTGGFSVKATELYAAVLGFQTIIQAGFQSTQIILEMDALGVISDLNAADINWSIEGALVEEVRNLFRFFSSVICTYSPRKCNQAAHTLAKNALLFPAFQVWVEEGPQWLSRVLISDVTI</sequence>
<dbReference type="InterPro" id="IPR036397">
    <property type="entry name" value="RNaseH_sf"/>
</dbReference>
<protein>
    <submittedName>
        <fullName evidence="3">Putative ribonuclease H-like domain, reverse transcriptase zinc-binding domain-containing protein</fullName>
    </submittedName>
</protein>
<dbReference type="SUPFAM" id="SSF53098">
    <property type="entry name" value="Ribonuclease H-like"/>
    <property type="match status" value="1"/>
</dbReference>
<dbReference type="Gramene" id="PRQ16242">
    <property type="protein sequence ID" value="PRQ16242"/>
    <property type="gene ID" value="RchiOBHm_Chr7g0182091"/>
</dbReference>
<gene>
    <name evidence="3" type="ORF">RchiOBHm_Chr7g0182091</name>
</gene>
<dbReference type="Gene3D" id="3.30.420.10">
    <property type="entry name" value="Ribonuclease H-like superfamily/Ribonuclease H"/>
    <property type="match status" value="1"/>
</dbReference>
<keyword evidence="3" id="KW-0548">Nucleotidyltransferase</keyword>
<dbReference type="InterPro" id="IPR012337">
    <property type="entry name" value="RNaseH-like_sf"/>
</dbReference>
<reference evidence="3 4" key="1">
    <citation type="journal article" date="2018" name="Nat. Genet.">
        <title>The Rosa genome provides new insights in the design of modern roses.</title>
        <authorList>
            <person name="Bendahmane M."/>
        </authorList>
    </citation>
    <scope>NUCLEOTIDE SEQUENCE [LARGE SCALE GENOMIC DNA]</scope>
    <source>
        <strain evidence="4">cv. Old Blush</strain>
    </source>
</reference>
<dbReference type="EMBL" id="PDCK01000045">
    <property type="protein sequence ID" value="PRQ16242.1"/>
    <property type="molecule type" value="Genomic_DNA"/>
</dbReference>
<keyword evidence="3" id="KW-0808">Transferase</keyword>
<dbReference type="Proteomes" id="UP000238479">
    <property type="component" value="Chromosome 7"/>
</dbReference>
<dbReference type="Pfam" id="PF13966">
    <property type="entry name" value="zf-RVT"/>
    <property type="match status" value="1"/>
</dbReference>
<feature type="domain" description="Reverse transcriptase zinc-binding" evidence="2">
    <location>
        <begin position="281"/>
        <end position="351"/>
    </location>
</feature>
<dbReference type="InterPro" id="IPR026960">
    <property type="entry name" value="RVT-Znf"/>
</dbReference>
<feature type="domain" description="RNase H type-1" evidence="1">
    <location>
        <begin position="455"/>
        <end position="579"/>
    </location>
</feature>
<dbReference type="PANTHER" id="PTHR33116">
    <property type="entry name" value="REVERSE TRANSCRIPTASE ZINC-BINDING DOMAIN-CONTAINING PROTEIN-RELATED-RELATED"/>
    <property type="match status" value="1"/>
</dbReference>
<keyword evidence="4" id="KW-1185">Reference proteome</keyword>
<dbReference type="Pfam" id="PF13456">
    <property type="entry name" value="RVT_3"/>
    <property type="match status" value="1"/>
</dbReference>
<evidence type="ECO:0000259" key="1">
    <source>
        <dbReference type="Pfam" id="PF13456"/>
    </source>
</evidence>
<evidence type="ECO:0000313" key="4">
    <source>
        <dbReference type="Proteomes" id="UP000238479"/>
    </source>
</evidence>
<dbReference type="PANTHER" id="PTHR33116:SF86">
    <property type="entry name" value="REVERSE TRANSCRIPTASE DOMAIN-CONTAINING PROTEIN"/>
    <property type="match status" value="1"/>
</dbReference>
<dbReference type="CDD" id="cd06222">
    <property type="entry name" value="RNase_H_like"/>
    <property type="match status" value="1"/>
</dbReference>
<dbReference type="GO" id="GO:0003676">
    <property type="term" value="F:nucleic acid binding"/>
    <property type="evidence" value="ECO:0007669"/>
    <property type="project" value="InterPro"/>
</dbReference>
<dbReference type="AlphaFoldDB" id="A0A2P6P2U0"/>
<dbReference type="OMA" id="THIMSAN"/>
<evidence type="ECO:0000313" key="3">
    <source>
        <dbReference type="EMBL" id="PRQ16242.1"/>
    </source>
</evidence>
<accession>A0A2P6P2U0</accession>
<dbReference type="GO" id="GO:0004523">
    <property type="term" value="F:RNA-DNA hybrid ribonuclease activity"/>
    <property type="evidence" value="ECO:0007669"/>
    <property type="project" value="InterPro"/>
</dbReference>
<evidence type="ECO:0000259" key="2">
    <source>
        <dbReference type="Pfam" id="PF13966"/>
    </source>
</evidence>
<organism evidence="3 4">
    <name type="scientific">Rosa chinensis</name>
    <name type="common">China rose</name>
    <dbReference type="NCBI Taxonomy" id="74649"/>
    <lineage>
        <taxon>Eukaryota</taxon>
        <taxon>Viridiplantae</taxon>
        <taxon>Streptophyta</taxon>
        <taxon>Embryophyta</taxon>
        <taxon>Tracheophyta</taxon>
        <taxon>Spermatophyta</taxon>
        <taxon>Magnoliopsida</taxon>
        <taxon>eudicotyledons</taxon>
        <taxon>Gunneridae</taxon>
        <taxon>Pentapetalae</taxon>
        <taxon>rosids</taxon>
        <taxon>fabids</taxon>
        <taxon>Rosales</taxon>
        <taxon>Rosaceae</taxon>
        <taxon>Rosoideae</taxon>
        <taxon>Rosoideae incertae sedis</taxon>
        <taxon>Rosa</taxon>
    </lineage>
</organism>